<dbReference type="PROSITE" id="PS51257">
    <property type="entry name" value="PROKAR_LIPOPROTEIN"/>
    <property type="match status" value="1"/>
</dbReference>
<keyword evidence="1" id="KW-0472">Membrane</keyword>
<dbReference type="AlphaFoldDB" id="A0A7S3PJE9"/>
<proteinExistence type="predicted"/>
<keyword evidence="1" id="KW-0812">Transmembrane</keyword>
<keyword evidence="1" id="KW-1133">Transmembrane helix</keyword>
<evidence type="ECO:0000256" key="1">
    <source>
        <dbReference type="SAM" id="Phobius"/>
    </source>
</evidence>
<accession>A0A7S3PJE9</accession>
<reference evidence="2" key="1">
    <citation type="submission" date="2021-01" db="EMBL/GenBank/DDBJ databases">
        <authorList>
            <person name="Corre E."/>
            <person name="Pelletier E."/>
            <person name="Niang G."/>
            <person name="Scheremetjew M."/>
            <person name="Finn R."/>
            <person name="Kale V."/>
            <person name="Holt S."/>
            <person name="Cochrane G."/>
            <person name="Meng A."/>
            <person name="Brown T."/>
            <person name="Cohen L."/>
        </authorList>
    </citation>
    <scope>NUCLEOTIDE SEQUENCE</scope>
    <source>
        <strain evidence="2">GSBS06</strain>
    </source>
</reference>
<feature type="transmembrane region" description="Helical" evidence="1">
    <location>
        <begin position="21"/>
        <end position="43"/>
    </location>
</feature>
<name>A0A7S3PJE9_9STRA</name>
<gene>
    <name evidence="2" type="ORF">ASTO00021_LOCUS11406</name>
</gene>
<organism evidence="2">
    <name type="scientific">Aplanochytrium stocchinoi</name>
    <dbReference type="NCBI Taxonomy" id="215587"/>
    <lineage>
        <taxon>Eukaryota</taxon>
        <taxon>Sar</taxon>
        <taxon>Stramenopiles</taxon>
        <taxon>Bigyra</taxon>
        <taxon>Labyrinthulomycetes</taxon>
        <taxon>Thraustochytrida</taxon>
        <taxon>Thraustochytriidae</taxon>
        <taxon>Aplanochytrium</taxon>
    </lineage>
</organism>
<sequence>MARSYGRSGNRPGQGWFSRKAVPIYCVFISCGLLIVFFGRTMWNFSMALNNDNWDLQSEKKPRLKFATFTLGKEYVTEEFRNENVVRMAAAFPDFSIFKGYHGMDEKSLHELMNRFRDLELRINDYYASRCLWRGMFGMFMRPFGIESMDKAWRDVKAIFCKKTKYISLGKIGLWTSVMNVFHETYNKYKTSHDCLVMAEDDFMMLPEDIPEFERECANLLRMDLKSSNTVIIKRMTEQNSCNIYNIRGLSRIFDLVRLDGIILHFDHFTNRHLLFEQSQLPIKSHLRDNWRKTTISSIKTQSKVSIISWNNCIKTTITQEDEKCELEYE</sequence>
<evidence type="ECO:0000313" key="2">
    <source>
        <dbReference type="EMBL" id="CAE0441269.1"/>
    </source>
</evidence>
<dbReference type="EMBL" id="HBIN01015027">
    <property type="protein sequence ID" value="CAE0441269.1"/>
    <property type="molecule type" value="Transcribed_RNA"/>
</dbReference>
<protein>
    <submittedName>
        <fullName evidence="2">Uncharacterized protein</fullName>
    </submittedName>
</protein>